<reference evidence="2 3" key="1">
    <citation type="submission" date="2017-03" db="EMBL/GenBank/DDBJ databases">
        <title>Genome sequence of Clostridium oryzae DSM 28571.</title>
        <authorList>
            <person name="Poehlein A."/>
            <person name="Daniel R."/>
        </authorList>
    </citation>
    <scope>NUCLEOTIDE SEQUENCE [LARGE SCALE GENOMIC DNA]</scope>
    <source>
        <strain evidence="2 3">DSM 28571</strain>
    </source>
</reference>
<dbReference type="RefSeq" id="WP_242954439.1">
    <property type="nucleotide sequence ID" value="NZ_MZGV01000044.1"/>
</dbReference>
<accession>A0A1V4IHG0</accession>
<organism evidence="2 3">
    <name type="scientific">Clostridium oryzae</name>
    <dbReference type="NCBI Taxonomy" id="1450648"/>
    <lineage>
        <taxon>Bacteria</taxon>
        <taxon>Bacillati</taxon>
        <taxon>Bacillota</taxon>
        <taxon>Clostridia</taxon>
        <taxon>Eubacteriales</taxon>
        <taxon>Clostridiaceae</taxon>
        <taxon>Clostridium</taxon>
    </lineage>
</organism>
<proteinExistence type="predicted"/>
<keyword evidence="1" id="KW-0812">Transmembrane</keyword>
<feature type="transmembrane region" description="Helical" evidence="1">
    <location>
        <begin position="23"/>
        <end position="40"/>
    </location>
</feature>
<dbReference type="EMBL" id="MZGV01000044">
    <property type="protein sequence ID" value="OPJ59432.1"/>
    <property type="molecule type" value="Genomic_DNA"/>
</dbReference>
<gene>
    <name evidence="2" type="ORF">CLORY_32740</name>
</gene>
<keyword evidence="1" id="KW-0472">Membrane</keyword>
<evidence type="ECO:0000313" key="2">
    <source>
        <dbReference type="EMBL" id="OPJ59432.1"/>
    </source>
</evidence>
<dbReference type="Proteomes" id="UP000190080">
    <property type="component" value="Unassembled WGS sequence"/>
</dbReference>
<name>A0A1V4IHG0_9CLOT</name>
<sequence length="83" mass="8687">MSSCLCNTGYGYGGGLVGQSSNCICNFPTLVILILIVLQFSKCGQKYGEAEGGQYGCGHISNGILFIIALFFLSCAGCGKGRY</sequence>
<keyword evidence="1" id="KW-1133">Transmembrane helix</keyword>
<evidence type="ECO:0000313" key="3">
    <source>
        <dbReference type="Proteomes" id="UP000190080"/>
    </source>
</evidence>
<dbReference type="AlphaFoldDB" id="A0A1V4IHG0"/>
<comment type="caution">
    <text evidence="2">The sequence shown here is derived from an EMBL/GenBank/DDBJ whole genome shotgun (WGS) entry which is preliminary data.</text>
</comment>
<keyword evidence="3" id="KW-1185">Reference proteome</keyword>
<evidence type="ECO:0000256" key="1">
    <source>
        <dbReference type="SAM" id="Phobius"/>
    </source>
</evidence>
<feature type="transmembrane region" description="Helical" evidence="1">
    <location>
        <begin position="60"/>
        <end position="79"/>
    </location>
</feature>
<protein>
    <submittedName>
        <fullName evidence="2">Uncharacterized protein</fullName>
    </submittedName>
</protein>